<accession>A0A086KAF4</accession>
<feature type="region of interest" description="Disordered" evidence="1">
    <location>
        <begin position="180"/>
        <end position="203"/>
    </location>
</feature>
<evidence type="ECO:0000313" key="3">
    <source>
        <dbReference type="EMBL" id="KFG41372.1"/>
    </source>
</evidence>
<feature type="compositionally biased region" description="Basic and acidic residues" evidence="1">
    <location>
        <begin position="417"/>
        <end position="428"/>
    </location>
</feature>
<dbReference type="Proteomes" id="UP000028828">
    <property type="component" value="Unassembled WGS sequence"/>
</dbReference>
<organism evidence="3 4">
    <name type="scientific">Toxoplasma gondii p89</name>
    <dbReference type="NCBI Taxonomy" id="943119"/>
    <lineage>
        <taxon>Eukaryota</taxon>
        <taxon>Sar</taxon>
        <taxon>Alveolata</taxon>
        <taxon>Apicomplexa</taxon>
        <taxon>Conoidasida</taxon>
        <taxon>Coccidia</taxon>
        <taxon>Eucoccidiorida</taxon>
        <taxon>Eimeriorina</taxon>
        <taxon>Sarcocystidae</taxon>
        <taxon>Toxoplasma</taxon>
    </lineage>
</organism>
<comment type="caution">
    <text evidence="3">The sequence shown here is derived from an EMBL/GenBank/DDBJ whole genome shotgun (WGS) entry which is preliminary data.</text>
</comment>
<gene>
    <name evidence="3" type="ORF">TGP89_215520</name>
</gene>
<feature type="region of interest" description="Disordered" evidence="1">
    <location>
        <begin position="405"/>
        <end position="442"/>
    </location>
</feature>
<proteinExistence type="predicted"/>
<reference evidence="3 4" key="1">
    <citation type="submission" date="2014-03" db="EMBL/GenBank/DDBJ databases">
        <authorList>
            <person name="Sibley D."/>
            <person name="Venepally P."/>
            <person name="Karamycheva S."/>
            <person name="Hadjithomas M."/>
            <person name="Khan A."/>
            <person name="Brunk B."/>
            <person name="Roos D."/>
            <person name="Caler E."/>
            <person name="Lorenzi H."/>
        </authorList>
    </citation>
    <scope>NUCLEOTIDE SEQUENCE [LARGE SCALE GENOMIC DNA]</scope>
    <source>
        <strain evidence="4">p89</strain>
    </source>
</reference>
<evidence type="ECO:0000256" key="2">
    <source>
        <dbReference type="SAM" id="SignalP"/>
    </source>
</evidence>
<dbReference type="VEuPathDB" id="ToxoDB:TGP89_215520"/>
<protein>
    <recommendedName>
        <fullName evidence="5">Transmembrane protein</fullName>
    </recommendedName>
</protein>
<feature type="chain" id="PRO_5001808953" description="Transmembrane protein" evidence="2">
    <location>
        <begin position="21"/>
        <end position="462"/>
    </location>
</feature>
<evidence type="ECO:0000256" key="1">
    <source>
        <dbReference type="SAM" id="MobiDB-lite"/>
    </source>
</evidence>
<name>A0A086KAF4_TOXGO</name>
<dbReference type="OrthoDB" id="331834at2759"/>
<keyword evidence="2" id="KW-0732">Signal</keyword>
<sequence length="462" mass="46945">MPALGGGSLIALTALGPVLLKTSLPAGGAAAASTVTGAAPVSLAAGAAGTAVAGGGKAAGAVFLSKGAVTALKGSGSFLSKATGAAASAPSSLTATTGEAAHIASHGAHFAHVAAKNTGGRGFARAAGAGAATSHPVGGSLHPHVSPVSHHPIGTTPQGTSSAQNTHAHVARYRTDTLGNRDIGQRGHVPTRSPHPHGQMRTTDRHLRENSGHVQGQRPTYVPPYGNSHHGNGAPTVPIGNTGTGDTAVADPMAGAETEPSAGSREVSMITTIAGLALLRWAVGQVCCAGSRKQGDQAGSVALKPGSRRLAKRVARWRLEEEVVVVLKDEDHVVGRGTAKDRDTNMVPVSITENAGHLPAINVHGAGKIDKAPCSYKTLSKGDVGRSEEEMTDSVDGVLSHLESETTASAGGEDDAEKDRQNSVHEEGILGTPEIPETHVSSATAHRFTYIRRRRGRMANFL</sequence>
<feature type="signal peptide" evidence="2">
    <location>
        <begin position="1"/>
        <end position="20"/>
    </location>
</feature>
<dbReference type="EMBL" id="AEYI02001120">
    <property type="protein sequence ID" value="KFG41372.1"/>
    <property type="molecule type" value="Genomic_DNA"/>
</dbReference>
<evidence type="ECO:0000313" key="4">
    <source>
        <dbReference type="Proteomes" id="UP000028828"/>
    </source>
</evidence>
<dbReference type="AlphaFoldDB" id="A0A086KAF4"/>
<evidence type="ECO:0008006" key="5">
    <source>
        <dbReference type="Google" id="ProtNLM"/>
    </source>
</evidence>